<proteinExistence type="predicted"/>
<evidence type="ECO:0000313" key="3">
    <source>
        <dbReference type="Proteomes" id="UP001209694"/>
    </source>
</evidence>
<dbReference type="PROSITE" id="PS50164">
    <property type="entry name" value="GIY_YIG"/>
    <property type="match status" value="1"/>
</dbReference>
<evidence type="ECO:0000259" key="1">
    <source>
        <dbReference type="PROSITE" id="PS50164"/>
    </source>
</evidence>
<dbReference type="InterPro" id="IPR035901">
    <property type="entry name" value="GIY-YIG_endonuc_sf"/>
</dbReference>
<comment type="caution">
    <text evidence="2">The sequence shown here is derived from an EMBL/GenBank/DDBJ whole genome shotgun (WGS) entry which is preliminary data.</text>
</comment>
<dbReference type="InterPro" id="IPR000305">
    <property type="entry name" value="GIY-YIG_endonuc"/>
</dbReference>
<dbReference type="EMBL" id="JAMQQD010000009">
    <property type="protein sequence ID" value="MCW7517083.1"/>
    <property type="molecule type" value="Genomic_DNA"/>
</dbReference>
<dbReference type="SUPFAM" id="SSF82771">
    <property type="entry name" value="GIY-YIG endonuclease"/>
    <property type="match status" value="1"/>
</dbReference>
<dbReference type="Proteomes" id="UP001209694">
    <property type="component" value="Unassembled WGS sequence"/>
</dbReference>
<feature type="domain" description="GIY-YIG" evidence="1">
    <location>
        <begin position="54"/>
        <end position="154"/>
    </location>
</feature>
<gene>
    <name evidence="2" type="ORF">ND810_18095</name>
</gene>
<accession>A0AAW5VDC4</accession>
<reference evidence="2" key="1">
    <citation type="submission" date="2022-06" db="EMBL/GenBank/DDBJ databases">
        <title>Leptospira isolates from biofilms formed at urban environments.</title>
        <authorList>
            <person name="Ribeiro P.S."/>
            <person name="Sousa T."/>
            <person name="Carvalho N."/>
            <person name="Aburjaile F."/>
            <person name="Neves F."/>
            <person name="Oliveira D."/>
            <person name="Blanco L."/>
            <person name="Lima J."/>
            <person name="Costa F."/>
            <person name="Brenig B."/>
            <person name="Soares S."/>
            <person name="Ramos R."/>
            <person name="Goes-Neto A."/>
            <person name="Matiuzzi M."/>
            <person name="Azevedo V."/>
            <person name="Ristow P."/>
        </authorList>
    </citation>
    <scope>NUCLEOTIDE SEQUENCE</scope>
    <source>
        <strain evidence="2">VSF7</strain>
    </source>
</reference>
<evidence type="ECO:0000313" key="2">
    <source>
        <dbReference type="EMBL" id="MCW7517083.1"/>
    </source>
</evidence>
<dbReference type="Gene3D" id="3.40.1440.10">
    <property type="entry name" value="GIY-YIG endonuclease"/>
    <property type="match status" value="1"/>
</dbReference>
<protein>
    <recommendedName>
        <fullName evidence="1">GIY-YIG domain-containing protein</fullName>
    </recommendedName>
</protein>
<name>A0AAW5VDC4_9LEPT</name>
<organism evidence="2 3">
    <name type="scientific">Leptospira levettii</name>
    <dbReference type="NCBI Taxonomy" id="2023178"/>
    <lineage>
        <taxon>Bacteria</taxon>
        <taxon>Pseudomonadati</taxon>
        <taxon>Spirochaetota</taxon>
        <taxon>Spirochaetia</taxon>
        <taxon>Leptospirales</taxon>
        <taxon>Leptospiraceae</taxon>
        <taxon>Leptospira</taxon>
    </lineage>
</organism>
<dbReference type="AlphaFoldDB" id="A0AAW5VDC4"/>
<dbReference type="RefSeq" id="WP_265356505.1">
    <property type="nucleotide sequence ID" value="NZ_JAMQPS010000008.1"/>
</dbReference>
<sequence>MRHFLEKYIQVENMEIKVKIPLKAEIVFQGITISTSPADSGVVWKKEQLGDYSDKSGVYIHHSNNKILYIGKTTSGQYENFGERLRREFQERASGDSELYRLLKSQKGIIKTYFYDLDDLDMMIDSGSIELSKERKALIIEQILIGIFLPEGNKI</sequence>